<dbReference type="RefSeq" id="WP_126048446.1">
    <property type="nucleotide sequence ID" value="NZ_QYTV02000002.1"/>
</dbReference>
<organism evidence="1 2">
    <name type="scientific">Siminovitchia acidinfaciens</name>
    <dbReference type="NCBI Taxonomy" id="2321395"/>
    <lineage>
        <taxon>Bacteria</taxon>
        <taxon>Bacillati</taxon>
        <taxon>Bacillota</taxon>
        <taxon>Bacilli</taxon>
        <taxon>Bacillales</taxon>
        <taxon>Bacillaceae</taxon>
        <taxon>Siminovitchia</taxon>
    </lineage>
</organism>
<comment type="caution">
    <text evidence="1">The sequence shown here is derived from an EMBL/GenBank/DDBJ whole genome shotgun (WGS) entry which is preliminary data.</text>
</comment>
<dbReference type="OrthoDB" id="2602945at2"/>
<dbReference type="Proteomes" id="UP000287156">
    <property type="component" value="Unassembled WGS sequence"/>
</dbReference>
<reference evidence="1" key="1">
    <citation type="submission" date="2018-12" db="EMBL/GenBank/DDBJ databases">
        <authorList>
            <person name="Sun L."/>
            <person name="Chen Z."/>
        </authorList>
    </citation>
    <scope>NUCLEOTIDE SEQUENCE [LARGE SCALE GENOMIC DNA]</scope>
    <source>
        <strain evidence="1">3-2-2</strain>
    </source>
</reference>
<sequence>MLTNIIIEKTLFKNQYHERYQFVLKYKGNDFKGLYHNGEITWFNPQPLNYLKEKRLDKVETKVHKKMRKHLLH</sequence>
<dbReference type="EMBL" id="QYTV02000002">
    <property type="protein sequence ID" value="RST76192.1"/>
    <property type="molecule type" value="Genomic_DNA"/>
</dbReference>
<name>A0A429Y447_9BACI</name>
<dbReference type="AlphaFoldDB" id="A0A429Y447"/>
<protein>
    <submittedName>
        <fullName evidence="1">Uncharacterized protein</fullName>
    </submittedName>
</protein>
<proteinExistence type="predicted"/>
<gene>
    <name evidence="1" type="ORF">D4T97_005255</name>
</gene>
<accession>A0A429Y447</accession>
<evidence type="ECO:0000313" key="2">
    <source>
        <dbReference type="Proteomes" id="UP000287156"/>
    </source>
</evidence>
<keyword evidence="2" id="KW-1185">Reference proteome</keyword>
<evidence type="ECO:0000313" key="1">
    <source>
        <dbReference type="EMBL" id="RST76192.1"/>
    </source>
</evidence>